<gene>
    <name evidence="2" type="ordered locus">CF0430</name>
</gene>
<proteinExistence type="predicted"/>
<evidence type="ECO:0000313" key="2">
    <source>
        <dbReference type="EMBL" id="BAE81202.1"/>
    </source>
</evidence>
<keyword evidence="1" id="KW-0472">Membrane</keyword>
<keyword evidence="1" id="KW-0812">Transmembrane</keyword>
<dbReference type="KEGG" id="cfe:BAE81202.1"/>
<keyword evidence="1" id="KW-1133">Transmembrane helix</keyword>
<sequence length="264" mass="30906">MISRFFSSLIFSHSFINDLPKFGMGNGYLESLAERVDRLLQFRNGSSVLYIDRMNTRGQLVYVNIQIPLFFEERIRTILLYLLLIPVIVMLVIKIIARIALYYKYGGWERWSEQTDILHDSPQTPSAKPPIFTETQLKNIDFHLPPLDQESFDRILEEHQRLRRARSIKSKVDGRSDILGEKDDIFFTHPDFSRLEFQSVGPARINNSVGYSSQEWADLIVRDYLTSQKEELSQLRGFNHPWTIGIRRIRTDPVGNRVLIIREC</sequence>
<dbReference type="EMBL" id="AP006861">
    <property type="protein sequence ID" value="BAE81202.1"/>
    <property type="molecule type" value="Genomic_DNA"/>
</dbReference>
<dbReference type="STRING" id="264202.gene:10544251"/>
<dbReference type="Proteomes" id="UP000001260">
    <property type="component" value="Chromosome"/>
</dbReference>
<dbReference type="AlphaFoldDB" id="Q254T6"/>
<evidence type="ECO:0000256" key="1">
    <source>
        <dbReference type="SAM" id="Phobius"/>
    </source>
</evidence>
<reference evidence="2 3" key="1">
    <citation type="journal article" date="2006" name="DNA Res.">
        <title>Genome sequence of the cat pathogen, Chlamydophila felis.</title>
        <authorList>
            <person name="Azuma Y."/>
            <person name="Hirakawa H."/>
            <person name="Yamashita A."/>
            <person name="Cai Y."/>
            <person name="Rahman M.A."/>
            <person name="Suzuki H."/>
            <person name="Mitaku S."/>
            <person name="Toh H."/>
            <person name="Goto S."/>
            <person name="Murakami T."/>
            <person name="Sugi K."/>
            <person name="Hayashi H."/>
            <person name="Fukushi H."/>
            <person name="Hattori M."/>
            <person name="Kuhara S."/>
            <person name="Shirai M."/>
        </authorList>
    </citation>
    <scope>NUCLEOTIDE SEQUENCE [LARGE SCALE GENOMIC DNA]</scope>
    <source>
        <strain evidence="2 3">Fe/C-56</strain>
    </source>
</reference>
<accession>Q254T6</accession>
<evidence type="ECO:0000313" key="3">
    <source>
        <dbReference type="Proteomes" id="UP000001260"/>
    </source>
</evidence>
<dbReference type="HOGENOM" id="CLU_1052505_0_0_0"/>
<dbReference type="OrthoDB" id="17899at2"/>
<organism evidence="2 3">
    <name type="scientific">Chlamydia felis (strain Fe/C-56)</name>
    <name type="common">Chlamydophila felis</name>
    <dbReference type="NCBI Taxonomy" id="264202"/>
    <lineage>
        <taxon>Bacteria</taxon>
        <taxon>Pseudomonadati</taxon>
        <taxon>Chlamydiota</taxon>
        <taxon>Chlamydiia</taxon>
        <taxon>Chlamydiales</taxon>
        <taxon>Chlamydiaceae</taxon>
        <taxon>Chlamydia/Chlamydophila group</taxon>
        <taxon>Chlamydia</taxon>
    </lineage>
</organism>
<keyword evidence="3" id="KW-1185">Reference proteome</keyword>
<feature type="transmembrane region" description="Helical" evidence="1">
    <location>
        <begin position="78"/>
        <end position="101"/>
    </location>
</feature>
<name>Q254T6_CHLFF</name>
<protein>
    <submittedName>
        <fullName evidence="2">Uncharacterized protein</fullName>
    </submittedName>
</protein>